<evidence type="ECO:0000256" key="2">
    <source>
        <dbReference type="ARBA" id="ARBA00012652"/>
    </source>
</evidence>
<evidence type="ECO:0000313" key="8">
    <source>
        <dbReference type="Proteomes" id="UP000826651"/>
    </source>
</evidence>
<dbReference type="InterPro" id="IPR013737">
    <property type="entry name" value="Bac_rhamnosid_N"/>
</dbReference>
<dbReference type="PROSITE" id="PS50853">
    <property type="entry name" value="FN3"/>
    <property type="match status" value="1"/>
</dbReference>
<protein>
    <recommendedName>
        <fullName evidence="2">alpha-L-rhamnosidase</fullName>
        <ecNumber evidence="2">3.2.1.40</ecNumber>
    </recommendedName>
</protein>
<reference evidence="7 8" key="1">
    <citation type="submission" date="2021-04" db="EMBL/GenBank/DDBJ databases">
        <title>Ruania sp. nov., isolated from sandy soil of mangrove forest.</title>
        <authorList>
            <person name="Ge X."/>
            <person name="Huang R."/>
            <person name="Liu W."/>
        </authorList>
    </citation>
    <scope>NUCLEOTIDE SEQUENCE [LARGE SCALE GENOMIC DNA]</scope>
    <source>
        <strain evidence="7 8">N2-46</strain>
    </source>
</reference>
<dbReference type="RefSeq" id="WP_223410544.1">
    <property type="nucleotide sequence ID" value="NZ_JAGSHT010000022.1"/>
</dbReference>
<dbReference type="SUPFAM" id="SSF48208">
    <property type="entry name" value="Six-hairpin glycosidases"/>
    <property type="match status" value="1"/>
</dbReference>
<dbReference type="SUPFAM" id="SSF49265">
    <property type="entry name" value="Fibronectin type III"/>
    <property type="match status" value="1"/>
</dbReference>
<dbReference type="InterPro" id="IPR035396">
    <property type="entry name" value="Bac_rhamnosid6H"/>
</dbReference>
<dbReference type="Pfam" id="PF17389">
    <property type="entry name" value="Bac_rhamnosid6H"/>
    <property type="match status" value="1"/>
</dbReference>
<dbReference type="PANTHER" id="PTHR33307:SF6">
    <property type="entry name" value="ALPHA-RHAMNOSIDASE (EUROFUNG)-RELATED"/>
    <property type="match status" value="1"/>
</dbReference>
<dbReference type="PIRSF" id="PIRSF010631">
    <property type="entry name" value="A-rhamnsds"/>
    <property type="match status" value="1"/>
</dbReference>
<dbReference type="InterPro" id="IPR008902">
    <property type="entry name" value="Rhamnosid_concanavalin"/>
</dbReference>
<keyword evidence="5" id="KW-0624">Polysaccharide degradation</keyword>
<organism evidence="7 8">
    <name type="scientific">Occultella gossypii</name>
    <dbReference type="NCBI Taxonomy" id="2800820"/>
    <lineage>
        <taxon>Bacteria</taxon>
        <taxon>Bacillati</taxon>
        <taxon>Actinomycetota</taxon>
        <taxon>Actinomycetes</taxon>
        <taxon>Micrococcales</taxon>
        <taxon>Ruaniaceae</taxon>
        <taxon>Occultella</taxon>
    </lineage>
</organism>
<comment type="caution">
    <text evidence="7">The sequence shown here is derived from an EMBL/GenBank/DDBJ whole genome shotgun (WGS) entry which is preliminary data.</text>
</comment>
<dbReference type="Pfam" id="PF05592">
    <property type="entry name" value="Bac_rhamnosid"/>
    <property type="match status" value="1"/>
</dbReference>
<dbReference type="Proteomes" id="UP000826651">
    <property type="component" value="Unassembled WGS sequence"/>
</dbReference>
<evidence type="ECO:0000313" key="7">
    <source>
        <dbReference type="EMBL" id="MBZ2198897.1"/>
    </source>
</evidence>
<dbReference type="Pfam" id="PF08531">
    <property type="entry name" value="Bac_rhamnosid_N"/>
    <property type="match status" value="1"/>
</dbReference>
<comment type="catalytic activity">
    <reaction evidence="1">
        <text>Hydrolysis of terminal non-reducing alpha-L-rhamnose residues in alpha-L-rhamnosides.</text>
        <dbReference type="EC" id="3.2.1.40"/>
    </reaction>
</comment>
<keyword evidence="8" id="KW-1185">Reference proteome</keyword>
<dbReference type="EMBL" id="JAGSHT010000022">
    <property type="protein sequence ID" value="MBZ2198897.1"/>
    <property type="molecule type" value="Genomic_DNA"/>
</dbReference>
<evidence type="ECO:0000256" key="5">
    <source>
        <dbReference type="ARBA" id="ARBA00023326"/>
    </source>
</evidence>
<gene>
    <name evidence="7" type="ORF">KCQ71_22310</name>
</gene>
<dbReference type="Gene3D" id="2.60.420.10">
    <property type="entry name" value="Maltose phosphorylase, domain 3"/>
    <property type="match status" value="1"/>
</dbReference>
<dbReference type="Gene3D" id="1.50.10.10">
    <property type="match status" value="1"/>
</dbReference>
<evidence type="ECO:0000256" key="4">
    <source>
        <dbReference type="ARBA" id="ARBA00023295"/>
    </source>
</evidence>
<dbReference type="InterPro" id="IPR003961">
    <property type="entry name" value="FN3_dom"/>
</dbReference>
<evidence type="ECO:0000256" key="3">
    <source>
        <dbReference type="ARBA" id="ARBA00022801"/>
    </source>
</evidence>
<dbReference type="InterPro" id="IPR036116">
    <property type="entry name" value="FN3_sf"/>
</dbReference>
<dbReference type="Gene3D" id="2.60.120.260">
    <property type="entry name" value="Galactose-binding domain-like"/>
    <property type="match status" value="2"/>
</dbReference>
<keyword evidence="4" id="KW-0326">Glycosidase</keyword>
<keyword evidence="3 7" id="KW-0378">Hydrolase</keyword>
<dbReference type="InterPro" id="IPR013783">
    <property type="entry name" value="Ig-like_fold"/>
</dbReference>
<dbReference type="InterPro" id="IPR012341">
    <property type="entry name" value="6hp_glycosidase-like_sf"/>
</dbReference>
<evidence type="ECO:0000259" key="6">
    <source>
        <dbReference type="PROSITE" id="PS50853"/>
    </source>
</evidence>
<accession>A0ABS7SFQ4</accession>
<feature type="domain" description="Fibronectin type-III" evidence="6">
    <location>
        <begin position="8"/>
        <end position="102"/>
    </location>
</feature>
<dbReference type="Pfam" id="PF25788">
    <property type="entry name" value="Ig_Rha78A_N"/>
    <property type="match status" value="1"/>
</dbReference>
<evidence type="ECO:0000256" key="1">
    <source>
        <dbReference type="ARBA" id="ARBA00001445"/>
    </source>
</evidence>
<keyword evidence="5" id="KW-0119">Carbohydrate metabolism</keyword>
<sequence>MSSPFLTLEHDLTAPALPTGSPRLSWTIPPGSPAQTGYAVEVTAVDGTVRRSEHDGDESVLVAWPFEPLASREQVEVRVRTRAADGWGGWSEPVIAEASLLDASDWQARMISPREGHAAGDPAPVLTTEIDIPDDVVSARLYLTALGTATVWIGDRRVGEDYLAPGWNAYRHRLEHRVHDVTDHLLAAGPRARVAAVLGNGWYRGELTWDLRLCYGDRIGVQAQLEIETASGERIVHGTGPDWRAAATGVLADDLYGGQTTDLRRPGALETAAQASGAVDVLDDVPALEPALGPDVREVGTLSPLGNWRSPSGAQLVDFGQNLVGWLRIRVLRAADGQQLRVRHAEVIEHGELGTRPLRKARAEDVWTLPAVGPEEPLVLEPTLTFHGFRYAEIEGIALEDIELEAAVISSDLNRIGWFECSDPEVNRLHENVVWGMRGNFVDVPTDCPQRDERLGWTGDLQVFAPTAATLCDVRGFLTSWLRDLAADQRADGTVPVVIPDVLVPDVDSQFAAGWSDAAVVVPWVLYERYGDLAVLETQYPSMTAWAAAEYAAAGESRLWDTGFQYGDWLDPTAPPEDAAAAKADKGVVATAYLVRTLDLVARTARVLGKHDDAASHTERADAVRAAFREAYVRADGHVLSDCQTVYSLALAYDLLGTDEERAGAGRRLAELVEEADAHVSTGFLGTPVILDALCLAGRPDLAHRMLLQRGNPSWLYSVSMGATTIWERWDSLLEDGTINPSGMTSFNHYAYGAVADWLYRSVAGLAPAAPGYREIAVAPLVTGDLTRASARLLTPYGEAAVSWVLREGRLVVGVTVPSGSTATIALPTDDDVPAQVGPGRHTFDVAWRSPV</sequence>
<dbReference type="PANTHER" id="PTHR33307">
    <property type="entry name" value="ALPHA-RHAMNOSIDASE (EUROFUNG)"/>
    <property type="match status" value="1"/>
</dbReference>
<dbReference type="InterPro" id="IPR008928">
    <property type="entry name" value="6-hairpin_glycosidase_sf"/>
</dbReference>
<proteinExistence type="predicted"/>
<name>A0ABS7SFQ4_9MICO</name>
<dbReference type="GO" id="GO:0016787">
    <property type="term" value="F:hydrolase activity"/>
    <property type="evidence" value="ECO:0007669"/>
    <property type="project" value="UniProtKB-KW"/>
</dbReference>
<dbReference type="EC" id="3.2.1.40" evidence="2"/>
<dbReference type="InterPro" id="IPR016007">
    <property type="entry name" value="Alpha_rhamnosid"/>
</dbReference>
<dbReference type="Pfam" id="PF17390">
    <property type="entry name" value="Bac_rhamnosid_C"/>
    <property type="match status" value="1"/>
</dbReference>
<dbReference type="InterPro" id="IPR035398">
    <property type="entry name" value="Bac_rhamnosid_C"/>
</dbReference>
<dbReference type="Gene3D" id="2.60.40.10">
    <property type="entry name" value="Immunoglobulins"/>
    <property type="match status" value="1"/>
</dbReference>